<accession>A0A0A9G822</accession>
<sequence length="18" mass="2041">MGRRGRATRTADGIEHTR</sequence>
<evidence type="ECO:0000313" key="1">
    <source>
        <dbReference type="EMBL" id="JAE18691.1"/>
    </source>
</evidence>
<dbReference type="AlphaFoldDB" id="A0A0A9G822"/>
<dbReference type="EMBL" id="GBRH01179205">
    <property type="protein sequence ID" value="JAE18691.1"/>
    <property type="molecule type" value="Transcribed_RNA"/>
</dbReference>
<proteinExistence type="predicted"/>
<protein>
    <submittedName>
        <fullName evidence="1">Uncharacterized protein</fullName>
    </submittedName>
</protein>
<organism evidence="1">
    <name type="scientific">Arundo donax</name>
    <name type="common">Giant reed</name>
    <name type="synonym">Donax arundinaceus</name>
    <dbReference type="NCBI Taxonomy" id="35708"/>
    <lineage>
        <taxon>Eukaryota</taxon>
        <taxon>Viridiplantae</taxon>
        <taxon>Streptophyta</taxon>
        <taxon>Embryophyta</taxon>
        <taxon>Tracheophyta</taxon>
        <taxon>Spermatophyta</taxon>
        <taxon>Magnoliopsida</taxon>
        <taxon>Liliopsida</taxon>
        <taxon>Poales</taxon>
        <taxon>Poaceae</taxon>
        <taxon>PACMAD clade</taxon>
        <taxon>Arundinoideae</taxon>
        <taxon>Arundineae</taxon>
        <taxon>Arundo</taxon>
    </lineage>
</organism>
<reference evidence="1" key="2">
    <citation type="journal article" date="2015" name="Data Brief">
        <title>Shoot transcriptome of the giant reed, Arundo donax.</title>
        <authorList>
            <person name="Barrero R.A."/>
            <person name="Guerrero F.D."/>
            <person name="Moolhuijzen P."/>
            <person name="Goolsby J.A."/>
            <person name="Tidwell J."/>
            <person name="Bellgard S.E."/>
            <person name="Bellgard M.I."/>
        </authorList>
    </citation>
    <scope>NUCLEOTIDE SEQUENCE</scope>
    <source>
        <tissue evidence="1">Shoot tissue taken approximately 20 cm above the soil surface</tissue>
    </source>
</reference>
<reference evidence="1" key="1">
    <citation type="submission" date="2014-09" db="EMBL/GenBank/DDBJ databases">
        <authorList>
            <person name="Magalhaes I.L.F."/>
            <person name="Oliveira U."/>
            <person name="Santos F.R."/>
            <person name="Vidigal T.H.D.A."/>
            <person name="Brescovit A.D."/>
            <person name="Santos A.J."/>
        </authorList>
    </citation>
    <scope>NUCLEOTIDE SEQUENCE</scope>
    <source>
        <tissue evidence="1">Shoot tissue taken approximately 20 cm above the soil surface</tissue>
    </source>
</reference>
<name>A0A0A9G822_ARUDO</name>